<evidence type="ECO:0000313" key="2">
    <source>
        <dbReference type="EMBL" id="KAJ9162090.1"/>
    </source>
</evidence>
<dbReference type="GO" id="GO:0007018">
    <property type="term" value="P:microtubule-based movement"/>
    <property type="evidence" value="ECO:0007669"/>
    <property type="project" value="TreeGrafter"/>
</dbReference>
<name>A0AA38RZI5_9PEZI</name>
<sequence>MATSAPPPVALKRLEQIASDVCNSVLGNVEAYEHSKTGAWNQTIIEKLLKAVTQEAEKPYKLAINSTIVQHSVPTSSSLVSSSGTDTANIKKEEGDDAKPAASSETKKKGPAGRRGMHSATGGYWNEKTDGMWSYKYEGDDKGFDVVIMLIWIGI</sequence>
<organism evidence="2 3">
    <name type="scientific">Coniochaeta hoffmannii</name>
    <dbReference type="NCBI Taxonomy" id="91930"/>
    <lineage>
        <taxon>Eukaryota</taxon>
        <taxon>Fungi</taxon>
        <taxon>Dikarya</taxon>
        <taxon>Ascomycota</taxon>
        <taxon>Pezizomycotina</taxon>
        <taxon>Sordariomycetes</taxon>
        <taxon>Sordariomycetidae</taxon>
        <taxon>Coniochaetales</taxon>
        <taxon>Coniochaetaceae</taxon>
        <taxon>Coniochaeta</taxon>
    </lineage>
</organism>
<accession>A0AA38RZI5</accession>
<evidence type="ECO:0000313" key="3">
    <source>
        <dbReference type="Proteomes" id="UP001174691"/>
    </source>
</evidence>
<dbReference type="GO" id="GO:0005868">
    <property type="term" value="C:cytoplasmic dynein complex"/>
    <property type="evidence" value="ECO:0007669"/>
    <property type="project" value="TreeGrafter"/>
</dbReference>
<dbReference type="GO" id="GO:0005737">
    <property type="term" value="C:cytoplasm"/>
    <property type="evidence" value="ECO:0007669"/>
    <property type="project" value="TreeGrafter"/>
</dbReference>
<comment type="caution">
    <text evidence="2">The sequence shown here is derived from an EMBL/GenBank/DDBJ whole genome shotgun (WGS) entry which is preliminary data.</text>
</comment>
<dbReference type="Pfam" id="PF03645">
    <property type="entry name" value="Tctex-1"/>
    <property type="match status" value="1"/>
</dbReference>
<evidence type="ECO:0008006" key="4">
    <source>
        <dbReference type="Google" id="ProtNLM"/>
    </source>
</evidence>
<protein>
    <recommendedName>
        <fullName evidence="4">Tctex-1</fullName>
    </recommendedName>
</protein>
<feature type="compositionally biased region" description="Basic and acidic residues" evidence="1">
    <location>
        <begin position="89"/>
        <end position="99"/>
    </location>
</feature>
<dbReference type="AlphaFoldDB" id="A0AA38RZI5"/>
<feature type="region of interest" description="Disordered" evidence="1">
    <location>
        <begin position="72"/>
        <end position="123"/>
    </location>
</feature>
<dbReference type="Proteomes" id="UP001174691">
    <property type="component" value="Unassembled WGS sequence"/>
</dbReference>
<reference evidence="2" key="1">
    <citation type="submission" date="2022-07" db="EMBL/GenBank/DDBJ databases">
        <title>Fungi with potential for degradation of polypropylene.</title>
        <authorList>
            <person name="Gostincar C."/>
        </authorList>
    </citation>
    <scope>NUCLEOTIDE SEQUENCE</scope>
    <source>
        <strain evidence="2">EXF-13287</strain>
    </source>
</reference>
<dbReference type="PANTHER" id="PTHR21255:SF4">
    <property type="entry name" value="DYNEIN LIGHT CHAIN TCTEX-TYPE"/>
    <property type="match status" value="1"/>
</dbReference>
<evidence type="ECO:0000256" key="1">
    <source>
        <dbReference type="SAM" id="MobiDB-lite"/>
    </source>
</evidence>
<dbReference type="InterPro" id="IPR005334">
    <property type="entry name" value="Tctex-1-like"/>
</dbReference>
<gene>
    <name evidence="2" type="ORF">NKR19_g1667</name>
</gene>
<dbReference type="Gene3D" id="3.30.1140.40">
    <property type="entry name" value="Tctex-1"/>
    <property type="match status" value="1"/>
</dbReference>
<dbReference type="GO" id="GO:0045505">
    <property type="term" value="F:dynein intermediate chain binding"/>
    <property type="evidence" value="ECO:0007669"/>
    <property type="project" value="TreeGrafter"/>
</dbReference>
<proteinExistence type="predicted"/>
<keyword evidence="3" id="KW-1185">Reference proteome</keyword>
<dbReference type="EMBL" id="JANBVN010000015">
    <property type="protein sequence ID" value="KAJ9162090.1"/>
    <property type="molecule type" value="Genomic_DNA"/>
</dbReference>
<dbReference type="InterPro" id="IPR038586">
    <property type="entry name" value="Tctex-1-like_sf"/>
</dbReference>
<dbReference type="PANTHER" id="PTHR21255">
    <property type="entry name" value="T-COMPLEX-ASSOCIATED-TESTIS-EXPRESSED 1/ DYNEIN LIGHT CHAIN"/>
    <property type="match status" value="1"/>
</dbReference>
<dbReference type="CDD" id="cd21456">
    <property type="entry name" value="DLC-like_SpDlc1-like"/>
    <property type="match status" value="1"/>
</dbReference>
<feature type="compositionally biased region" description="Low complexity" evidence="1">
    <location>
        <begin position="72"/>
        <end position="83"/>
    </location>
</feature>